<keyword evidence="10" id="KW-1185">Reference proteome</keyword>
<protein>
    <submittedName>
        <fullName evidence="9">Sugar ABC transporter permease</fullName>
    </submittedName>
</protein>
<keyword evidence="4 7" id="KW-0812">Transmembrane</keyword>
<evidence type="ECO:0000256" key="7">
    <source>
        <dbReference type="RuleBase" id="RU363032"/>
    </source>
</evidence>
<evidence type="ECO:0000259" key="8">
    <source>
        <dbReference type="PROSITE" id="PS50928"/>
    </source>
</evidence>
<evidence type="ECO:0000256" key="1">
    <source>
        <dbReference type="ARBA" id="ARBA00004651"/>
    </source>
</evidence>
<gene>
    <name evidence="9" type="ORF">H8702_00120</name>
</gene>
<organism evidence="9 10">
    <name type="scientific">Massiliimalia timonensis</name>
    <dbReference type="NCBI Taxonomy" id="1987501"/>
    <lineage>
        <taxon>Bacteria</taxon>
        <taxon>Bacillati</taxon>
        <taxon>Bacillota</taxon>
        <taxon>Clostridia</taxon>
        <taxon>Eubacteriales</taxon>
        <taxon>Oscillospiraceae</taxon>
        <taxon>Massiliimalia</taxon>
    </lineage>
</organism>
<dbReference type="GO" id="GO:0055085">
    <property type="term" value="P:transmembrane transport"/>
    <property type="evidence" value="ECO:0007669"/>
    <property type="project" value="InterPro"/>
</dbReference>
<dbReference type="PANTHER" id="PTHR30193">
    <property type="entry name" value="ABC TRANSPORTER PERMEASE PROTEIN"/>
    <property type="match status" value="1"/>
</dbReference>
<feature type="transmembrane region" description="Helical" evidence="7">
    <location>
        <begin position="114"/>
        <end position="135"/>
    </location>
</feature>
<comment type="similarity">
    <text evidence="7">Belongs to the binding-protein-dependent transport system permease family.</text>
</comment>
<evidence type="ECO:0000313" key="10">
    <source>
        <dbReference type="Proteomes" id="UP000632659"/>
    </source>
</evidence>
<feature type="transmembrane region" description="Helical" evidence="7">
    <location>
        <begin position="76"/>
        <end position="102"/>
    </location>
</feature>
<sequence>MKKLNAFSKNKYSQWATAYLFLLPAFVLWLIWFCMPVLQSFGLSFFKYNYVMSNDNHFVGFENYVNIFKDKEFLNAFVHSITIVVFAVPIQTFLSLMMALLINMKFRGRGVFRTIFYSPYVISPIAVATVFMYLFTEDQPIVKFFTLFGLENTSWAVSVRYALPLVIMMYIWQQCGFYMIMFLSGLQTISPEIMEAAEIDGANKIQTFWHVTFPVLRPTTFLVITYGVITSFQVFDQISAIAGQGILGAPGNALSTLVTYFYLNAFKYGEIGYGSAAAVILFILIFLATLLQKKFLDKDV</sequence>
<dbReference type="EMBL" id="JACRTL010000001">
    <property type="protein sequence ID" value="MBC8609527.1"/>
    <property type="molecule type" value="Genomic_DNA"/>
</dbReference>
<comment type="caution">
    <text evidence="9">The sequence shown here is derived from an EMBL/GenBank/DDBJ whole genome shotgun (WGS) entry which is preliminary data.</text>
</comment>
<proteinExistence type="inferred from homology"/>
<evidence type="ECO:0000256" key="3">
    <source>
        <dbReference type="ARBA" id="ARBA00022475"/>
    </source>
</evidence>
<feature type="transmembrane region" description="Helical" evidence="7">
    <location>
        <begin position="155"/>
        <end position="172"/>
    </location>
</feature>
<accession>A0A8J6PCI8</accession>
<dbReference type="InterPro" id="IPR000515">
    <property type="entry name" value="MetI-like"/>
</dbReference>
<dbReference type="OrthoDB" id="9787541at2"/>
<dbReference type="Gene3D" id="1.10.3720.10">
    <property type="entry name" value="MetI-like"/>
    <property type="match status" value="1"/>
</dbReference>
<feature type="transmembrane region" description="Helical" evidence="7">
    <location>
        <begin position="246"/>
        <end position="265"/>
    </location>
</feature>
<dbReference type="PANTHER" id="PTHR30193:SF37">
    <property type="entry name" value="INNER MEMBRANE ABC TRANSPORTER PERMEASE PROTEIN YCJO"/>
    <property type="match status" value="1"/>
</dbReference>
<dbReference type="InterPro" id="IPR051393">
    <property type="entry name" value="ABC_transporter_permease"/>
</dbReference>
<feature type="transmembrane region" description="Helical" evidence="7">
    <location>
        <begin position="12"/>
        <end position="38"/>
    </location>
</feature>
<dbReference type="Pfam" id="PF00528">
    <property type="entry name" value="BPD_transp_1"/>
    <property type="match status" value="1"/>
</dbReference>
<dbReference type="GO" id="GO:0005886">
    <property type="term" value="C:plasma membrane"/>
    <property type="evidence" value="ECO:0007669"/>
    <property type="project" value="UniProtKB-SubCell"/>
</dbReference>
<name>A0A8J6PCI8_9FIRM</name>
<feature type="transmembrane region" description="Helical" evidence="7">
    <location>
        <begin position="271"/>
        <end position="291"/>
    </location>
</feature>
<evidence type="ECO:0000256" key="6">
    <source>
        <dbReference type="ARBA" id="ARBA00023136"/>
    </source>
</evidence>
<evidence type="ECO:0000313" key="9">
    <source>
        <dbReference type="EMBL" id="MBC8609527.1"/>
    </source>
</evidence>
<keyword evidence="3" id="KW-1003">Cell membrane</keyword>
<feature type="domain" description="ABC transmembrane type-1" evidence="8">
    <location>
        <begin position="77"/>
        <end position="292"/>
    </location>
</feature>
<dbReference type="SUPFAM" id="SSF161098">
    <property type="entry name" value="MetI-like"/>
    <property type="match status" value="1"/>
</dbReference>
<evidence type="ECO:0000256" key="5">
    <source>
        <dbReference type="ARBA" id="ARBA00022989"/>
    </source>
</evidence>
<keyword evidence="6 7" id="KW-0472">Membrane</keyword>
<dbReference type="CDD" id="cd06261">
    <property type="entry name" value="TM_PBP2"/>
    <property type="match status" value="1"/>
</dbReference>
<dbReference type="RefSeq" id="WP_093988016.1">
    <property type="nucleotide sequence ID" value="NZ_FYDD01000003.1"/>
</dbReference>
<evidence type="ECO:0000256" key="2">
    <source>
        <dbReference type="ARBA" id="ARBA00022448"/>
    </source>
</evidence>
<dbReference type="Proteomes" id="UP000632659">
    <property type="component" value="Unassembled WGS sequence"/>
</dbReference>
<keyword evidence="2 7" id="KW-0813">Transport</keyword>
<keyword evidence="5 7" id="KW-1133">Transmembrane helix</keyword>
<reference evidence="9" key="1">
    <citation type="submission" date="2020-08" db="EMBL/GenBank/DDBJ databases">
        <title>Genome public.</title>
        <authorList>
            <person name="Liu C."/>
            <person name="Sun Q."/>
        </authorList>
    </citation>
    <scope>NUCLEOTIDE SEQUENCE</scope>
    <source>
        <strain evidence="9">NSJ-15</strain>
    </source>
</reference>
<dbReference type="InterPro" id="IPR035906">
    <property type="entry name" value="MetI-like_sf"/>
</dbReference>
<evidence type="ECO:0000256" key="4">
    <source>
        <dbReference type="ARBA" id="ARBA00022692"/>
    </source>
</evidence>
<comment type="subcellular location">
    <subcellularLocation>
        <location evidence="1 7">Cell membrane</location>
        <topology evidence="1 7">Multi-pass membrane protein</topology>
    </subcellularLocation>
</comment>
<dbReference type="PROSITE" id="PS50928">
    <property type="entry name" value="ABC_TM1"/>
    <property type="match status" value="1"/>
</dbReference>
<dbReference type="AlphaFoldDB" id="A0A8J6PCI8"/>